<evidence type="ECO:0000256" key="4">
    <source>
        <dbReference type="ARBA" id="ARBA00023180"/>
    </source>
</evidence>
<dbReference type="AlphaFoldDB" id="A0A816A031"/>
<keyword evidence="3" id="KW-1015">Disulfide bond</keyword>
<evidence type="ECO:0000313" key="9">
    <source>
        <dbReference type="EMBL" id="CAF1589186.1"/>
    </source>
</evidence>
<comment type="caution">
    <text evidence="9">The sequence shown here is derived from an EMBL/GenBank/DDBJ whole genome shotgun (WGS) entry which is preliminary data.</text>
</comment>
<dbReference type="Proteomes" id="UP000663877">
    <property type="component" value="Unassembled WGS sequence"/>
</dbReference>
<gene>
    <name evidence="8" type="ORF">BJG266_LOCUS33828</name>
    <name evidence="9" type="ORF">QVE165_LOCUS51016</name>
</gene>
<keyword evidence="10" id="KW-1185">Reference proteome</keyword>
<dbReference type="SUPFAM" id="SSF48726">
    <property type="entry name" value="Immunoglobulin"/>
    <property type="match status" value="3"/>
</dbReference>
<dbReference type="PANTHER" id="PTHR11640:SF162">
    <property type="entry name" value="BASAL CELL ADHESION MOLECULE ISOFORM X1-RELATED"/>
    <property type="match status" value="1"/>
</dbReference>
<dbReference type="Proteomes" id="UP000663832">
    <property type="component" value="Unassembled WGS sequence"/>
</dbReference>
<dbReference type="OrthoDB" id="6413693at2759"/>
<dbReference type="InterPro" id="IPR007110">
    <property type="entry name" value="Ig-like_dom"/>
</dbReference>
<organism evidence="9 10">
    <name type="scientific">Adineta steineri</name>
    <dbReference type="NCBI Taxonomy" id="433720"/>
    <lineage>
        <taxon>Eukaryota</taxon>
        <taxon>Metazoa</taxon>
        <taxon>Spiralia</taxon>
        <taxon>Gnathifera</taxon>
        <taxon>Rotifera</taxon>
        <taxon>Eurotatoria</taxon>
        <taxon>Bdelloidea</taxon>
        <taxon>Adinetida</taxon>
        <taxon>Adinetidae</taxon>
        <taxon>Adineta</taxon>
    </lineage>
</organism>
<feature type="domain" description="Ig-like" evidence="7">
    <location>
        <begin position="377"/>
        <end position="486"/>
    </location>
</feature>
<dbReference type="InterPro" id="IPR003599">
    <property type="entry name" value="Ig_sub"/>
</dbReference>
<dbReference type="GO" id="GO:0005911">
    <property type="term" value="C:cell-cell junction"/>
    <property type="evidence" value="ECO:0007669"/>
    <property type="project" value="TreeGrafter"/>
</dbReference>
<feature type="domain" description="Ig-like" evidence="7">
    <location>
        <begin position="285"/>
        <end position="365"/>
    </location>
</feature>
<protein>
    <recommendedName>
        <fullName evidence="7">Ig-like domain-containing protein</fullName>
    </recommendedName>
</protein>
<dbReference type="EMBL" id="CAJNOI010000688">
    <property type="protein sequence ID" value="CAF1330013.1"/>
    <property type="molecule type" value="Genomic_DNA"/>
</dbReference>
<feature type="transmembrane region" description="Helical" evidence="6">
    <location>
        <begin position="560"/>
        <end position="585"/>
    </location>
</feature>
<accession>A0A816A031</accession>
<dbReference type="GO" id="GO:0098609">
    <property type="term" value="P:cell-cell adhesion"/>
    <property type="evidence" value="ECO:0007669"/>
    <property type="project" value="TreeGrafter"/>
</dbReference>
<comment type="subcellular location">
    <subcellularLocation>
        <location evidence="1">Membrane</location>
        <topology evidence="1">Single-pass type I membrane protein</topology>
    </subcellularLocation>
</comment>
<dbReference type="GO" id="GO:0005886">
    <property type="term" value="C:plasma membrane"/>
    <property type="evidence" value="ECO:0007669"/>
    <property type="project" value="TreeGrafter"/>
</dbReference>
<dbReference type="InterPro" id="IPR051275">
    <property type="entry name" value="Cell_adhesion_signaling"/>
</dbReference>
<dbReference type="EMBL" id="CAJNOM010001058">
    <property type="protein sequence ID" value="CAF1589186.1"/>
    <property type="molecule type" value="Genomic_DNA"/>
</dbReference>
<dbReference type="GO" id="GO:0050839">
    <property type="term" value="F:cell adhesion molecule binding"/>
    <property type="evidence" value="ECO:0007669"/>
    <property type="project" value="TreeGrafter"/>
</dbReference>
<keyword evidence="2 6" id="KW-0472">Membrane</keyword>
<evidence type="ECO:0000259" key="7">
    <source>
        <dbReference type="PROSITE" id="PS50835"/>
    </source>
</evidence>
<name>A0A816A031_9BILA</name>
<evidence type="ECO:0000313" key="8">
    <source>
        <dbReference type="EMBL" id="CAF1330013.1"/>
    </source>
</evidence>
<evidence type="ECO:0000313" key="10">
    <source>
        <dbReference type="Proteomes" id="UP000663832"/>
    </source>
</evidence>
<keyword evidence="5" id="KW-0393">Immunoglobulin domain</keyword>
<evidence type="ECO:0000256" key="6">
    <source>
        <dbReference type="SAM" id="Phobius"/>
    </source>
</evidence>
<evidence type="ECO:0000256" key="3">
    <source>
        <dbReference type="ARBA" id="ARBA00023157"/>
    </source>
</evidence>
<evidence type="ECO:0000256" key="1">
    <source>
        <dbReference type="ARBA" id="ARBA00004479"/>
    </source>
</evidence>
<dbReference type="SMART" id="SM00409">
    <property type="entry name" value="IG"/>
    <property type="match status" value="2"/>
</dbReference>
<dbReference type="Gene3D" id="2.60.40.10">
    <property type="entry name" value="Immunoglobulins"/>
    <property type="match status" value="3"/>
</dbReference>
<dbReference type="PROSITE" id="PS50835">
    <property type="entry name" value="IG_LIKE"/>
    <property type="match status" value="3"/>
</dbReference>
<dbReference type="InterPro" id="IPR036179">
    <property type="entry name" value="Ig-like_dom_sf"/>
</dbReference>
<evidence type="ECO:0000256" key="5">
    <source>
        <dbReference type="ARBA" id="ARBA00023319"/>
    </source>
</evidence>
<dbReference type="InterPro" id="IPR013783">
    <property type="entry name" value="Ig-like_fold"/>
</dbReference>
<dbReference type="PANTHER" id="PTHR11640">
    <property type="entry name" value="NEPHRIN"/>
    <property type="match status" value="1"/>
</dbReference>
<reference evidence="9" key="1">
    <citation type="submission" date="2021-02" db="EMBL/GenBank/DDBJ databases">
        <authorList>
            <person name="Nowell W R."/>
        </authorList>
    </citation>
    <scope>NUCLEOTIDE SEQUENCE</scope>
</reference>
<sequence length="711" mass="81248">MIAIYHLQLSLSIVLYLILSSTNTIVHTFANSKLFFYYEYIMFFFVSVGAQRINQKILVGPNHINAYSGETIHFPCIVSKQSNAIVTWCWNDFCTLGRTQLIHHETTIDGLISIYQYQAYPRFRLSVNERHNHYNLSIIHVSNKDEGVFQCQVQRTMNANEARSERVQLTLIDPPNGLPTLIIPSMPLKQEQSANITCLSSPSKPASLLILYKNDEIIDGLSSSAKLSFELNTDTNKNLTKLIYTINNPDSSWNNVLIRCEQIYNIEKQNSQLDVTAKIHVYYKPKARIESQNRYPLTANSTATFRCIVHGNPEPKLRWFANSMDLTSLTSSIINIPLSKNVHNHSIGCTAVNSVGVTNTSIRLLIRYPPVFIIRPPKIVVLDLNSKSSLNPTIIRCIVDSYPRSKIIWYRYGEIITEGSLFNLENITKRDQQGVYSYKIETDGFDTIQNDFIIYIKGKPLIYIQESKQHKRLFECHVYSSSPILSIIWKLNDQSIESNDQSSISTTCDENICISKLIHDYRKLIPSSQTLNRLSCIAENEFGIEHSRLYQLERSNDPSMVLVVIILCTFTLIILFSIIAIYCCCRARYIRKKHNSSNKKKLPIVFDEHYSINELIKEVGSLKTCNTSLNNTDQLSFKMESTDHLLTTLFNKNTKKLLDDLSNESSTNSASFHSKSTTTIYNNEYSPRLTEADFTFSGISPLYTCPHPMNV</sequence>
<evidence type="ECO:0000256" key="2">
    <source>
        <dbReference type="ARBA" id="ARBA00023136"/>
    </source>
</evidence>
<keyword evidence="6" id="KW-0812">Transmembrane</keyword>
<keyword evidence="4" id="KW-0325">Glycoprotein</keyword>
<feature type="domain" description="Ig-like" evidence="7">
    <location>
        <begin position="55"/>
        <end position="170"/>
    </location>
</feature>
<keyword evidence="6" id="KW-1133">Transmembrane helix</keyword>
<proteinExistence type="predicted"/>